<sequence>GSVGRVLRAGAALLAEGNLSEEEDSEVREQMNLLNSRWEHLRVASMERQSRLHEVLMDLQNNQLQQLTQWLDVTEARIKKIDSQPLGPDLEDIKHQVEEHKVGFL</sequence>
<dbReference type="PANTHER" id="PTHR11915">
    <property type="entry name" value="SPECTRIN/FILAMIN RELATED CYTOSKELETAL PROTEIN"/>
    <property type="match status" value="1"/>
</dbReference>
<comment type="caution">
    <text evidence="1">The sequence shown here is derived from an EMBL/GenBank/DDBJ whole genome shotgun (WGS) entry which is preliminary data.</text>
</comment>
<proteinExistence type="predicted"/>
<dbReference type="Proteomes" id="UP001434883">
    <property type="component" value="Unassembled WGS sequence"/>
</dbReference>
<name>A0ABV0S7Z8_9TELE</name>
<reference evidence="1 2" key="1">
    <citation type="submission" date="2021-06" db="EMBL/GenBank/DDBJ databases">
        <authorList>
            <person name="Palmer J.M."/>
        </authorList>
    </citation>
    <scope>NUCLEOTIDE SEQUENCE [LARGE SCALE GENOMIC DNA]</scope>
    <source>
        <strain evidence="1 2">XC_2019</strain>
        <tissue evidence="1">Muscle</tissue>
    </source>
</reference>
<accession>A0ABV0S7Z8</accession>
<keyword evidence="2" id="KW-1185">Reference proteome</keyword>
<dbReference type="EMBL" id="JAHRIN010069927">
    <property type="protein sequence ID" value="MEQ2216236.1"/>
    <property type="molecule type" value="Genomic_DNA"/>
</dbReference>
<evidence type="ECO:0008006" key="3">
    <source>
        <dbReference type="Google" id="ProtNLM"/>
    </source>
</evidence>
<gene>
    <name evidence="1" type="ORF">XENOCAPTIV_012936</name>
</gene>
<evidence type="ECO:0000313" key="1">
    <source>
        <dbReference type="EMBL" id="MEQ2216236.1"/>
    </source>
</evidence>
<dbReference type="SUPFAM" id="SSF46966">
    <property type="entry name" value="Spectrin repeat"/>
    <property type="match status" value="1"/>
</dbReference>
<protein>
    <recommendedName>
        <fullName evidence="3">Dystrophin</fullName>
    </recommendedName>
</protein>
<evidence type="ECO:0000313" key="2">
    <source>
        <dbReference type="Proteomes" id="UP001434883"/>
    </source>
</evidence>
<feature type="non-terminal residue" evidence="1">
    <location>
        <position position="1"/>
    </location>
</feature>
<organism evidence="1 2">
    <name type="scientific">Xenoophorus captivus</name>
    <dbReference type="NCBI Taxonomy" id="1517983"/>
    <lineage>
        <taxon>Eukaryota</taxon>
        <taxon>Metazoa</taxon>
        <taxon>Chordata</taxon>
        <taxon>Craniata</taxon>
        <taxon>Vertebrata</taxon>
        <taxon>Euteleostomi</taxon>
        <taxon>Actinopterygii</taxon>
        <taxon>Neopterygii</taxon>
        <taxon>Teleostei</taxon>
        <taxon>Neoteleostei</taxon>
        <taxon>Acanthomorphata</taxon>
        <taxon>Ovalentaria</taxon>
        <taxon>Atherinomorphae</taxon>
        <taxon>Cyprinodontiformes</taxon>
        <taxon>Goodeidae</taxon>
        <taxon>Xenoophorus</taxon>
    </lineage>
</organism>
<dbReference type="Gene3D" id="1.20.58.60">
    <property type="match status" value="1"/>
</dbReference>